<sequence length="137" mass="16088">MTGIEFQFCITNDIALKKEVRRITINYVTLFFVNFFFPFWQMYVCDAKFHCVRVTRIKIAVEVLSQFAALRQRVSTLPKEAAQRRFNLMLHSFCDDRCSGQTFDKRNPTGNQEINFDNLDMIDKSSHQGVSKEQCIE</sequence>
<organism evidence="2 3">
    <name type="scientific">Romanomermis culicivorax</name>
    <name type="common">Nematode worm</name>
    <dbReference type="NCBI Taxonomy" id="13658"/>
    <lineage>
        <taxon>Eukaryota</taxon>
        <taxon>Metazoa</taxon>
        <taxon>Ecdysozoa</taxon>
        <taxon>Nematoda</taxon>
        <taxon>Enoplea</taxon>
        <taxon>Dorylaimia</taxon>
        <taxon>Mermithida</taxon>
        <taxon>Mermithoidea</taxon>
        <taxon>Mermithidae</taxon>
        <taxon>Romanomermis</taxon>
    </lineage>
</organism>
<evidence type="ECO:0000313" key="2">
    <source>
        <dbReference type="Proteomes" id="UP000887565"/>
    </source>
</evidence>
<reference evidence="3" key="1">
    <citation type="submission" date="2022-11" db="UniProtKB">
        <authorList>
            <consortium name="WormBaseParasite"/>
        </authorList>
    </citation>
    <scope>IDENTIFICATION</scope>
</reference>
<dbReference type="WBParaSite" id="nRc.2.0.1.t21278-RA">
    <property type="protein sequence ID" value="nRc.2.0.1.t21278-RA"/>
    <property type="gene ID" value="nRc.2.0.1.g21278"/>
</dbReference>
<protein>
    <submittedName>
        <fullName evidence="3">Uncharacterized protein</fullName>
    </submittedName>
</protein>
<keyword evidence="2" id="KW-1185">Reference proteome</keyword>
<keyword evidence="1" id="KW-0472">Membrane</keyword>
<evidence type="ECO:0000256" key="1">
    <source>
        <dbReference type="SAM" id="Phobius"/>
    </source>
</evidence>
<keyword evidence="1" id="KW-0812">Transmembrane</keyword>
<proteinExistence type="predicted"/>
<evidence type="ECO:0000313" key="3">
    <source>
        <dbReference type="WBParaSite" id="nRc.2.0.1.t21278-RA"/>
    </source>
</evidence>
<dbReference type="Proteomes" id="UP000887565">
    <property type="component" value="Unplaced"/>
</dbReference>
<dbReference type="AlphaFoldDB" id="A0A915J6B6"/>
<keyword evidence="1" id="KW-1133">Transmembrane helix</keyword>
<accession>A0A915J6B6</accession>
<name>A0A915J6B6_ROMCU</name>
<feature type="transmembrane region" description="Helical" evidence="1">
    <location>
        <begin position="24"/>
        <end position="43"/>
    </location>
</feature>